<sequence>MIVRQLSIENFRGIKKLSWTLPVGQRLITLIGPGDSGKSTIIEAIHLLLGDRWSVSFSDVDFYGVDPSEPIRITAVLTEVPSPLLKDNSFGFWQSGLAADGQIHQDPEDGFESCLVVRLTVDESLEPQWEVVRADGDGRKITSSQRREFSTFRVDDRTDAQLRWTRSSALGRISAKDGAAREALAAAERAARAALSGHDSTSLNELVNEVQQHANEVGSSDFKAIRAGLDASRSGMGANLALYEDVVPLMAYGLGSRRLVSLAVQQMAAGERAIAVIDELESGLEPHRAVRLLNYLDSDPYSQVFVTTHSPAVVEQATIESLSVVQTSNGEATITSLGGADEVMMALRRAAPSSLLARKVVIGEGKTEHGVLAACFDAWDRERSEAGLTTSAGEGLAIQDGNGGEKAANRAGAMVPLGCSVLALIDNDVRTADPHVDQAEQAGARD</sequence>
<accession>A0ABP4LTU2</accession>
<organism evidence="2 3">
    <name type="scientific">Brevibacterium picturae</name>
    <dbReference type="NCBI Taxonomy" id="260553"/>
    <lineage>
        <taxon>Bacteria</taxon>
        <taxon>Bacillati</taxon>
        <taxon>Actinomycetota</taxon>
        <taxon>Actinomycetes</taxon>
        <taxon>Micrococcales</taxon>
        <taxon>Brevibacteriaceae</taxon>
        <taxon>Brevibacterium</taxon>
    </lineage>
</organism>
<dbReference type="Pfam" id="PF13304">
    <property type="entry name" value="AAA_21"/>
    <property type="match status" value="1"/>
</dbReference>
<dbReference type="Gene3D" id="3.40.50.300">
    <property type="entry name" value="P-loop containing nucleotide triphosphate hydrolases"/>
    <property type="match status" value="2"/>
</dbReference>
<dbReference type="PANTHER" id="PTHR43581">
    <property type="entry name" value="ATP/GTP PHOSPHATASE"/>
    <property type="match status" value="1"/>
</dbReference>
<dbReference type="PANTHER" id="PTHR43581:SF4">
    <property type="entry name" value="ATP_GTP PHOSPHATASE"/>
    <property type="match status" value="1"/>
</dbReference>
<evidence type="ECO:0000313" key="2">
    <source>
        <dbReference type="EMBL" id="GAA1530414.1"/>
    </source>
</evidence>
<dbReference type="SUPFAM" id="SSF52540">
    <property type="entry name" value="P-loop containing nucleoside triphosphate hydrolases"/>
    <property type="match status" value="1"/>
</dbReference>
<dbReference type="InterPro" id="IPR051396">
    <property type="entry name" value="Bact_Antivir_Def_Nuclease"/>
</dbReference>
<dbReference type="InterPro" id="IPR027417">
    <property type="entry name" value="P-loop_NTPase"/>
</dbReference>
<gene>
    <name evidence="2" type="ORF">GCM10009691_02910</name>
</gene>
<keyword evidence="3" id="KW-1185">Reference proteome</keyword>
<feature type="domain" description="ATPase AAA-type core" evidence="1">
    <location>
        <begin position="29"/>
        <end position="315"/>
    </location>
</feature>
<dbReference type="EMBL" id="BAAALY010000002">
    <property type="protein sequence ID" value="GAA1530414.1"/>
    <property type="molecule type" value="Genomic_DNA"/>
</dbReference>
<protein>
    <recommendedName>
        <fullName evidence="1">ATPase AAA-type core domain-containing protein</fullName>
    </recommendedName>
</protein>
<dbReference type="InterPro" id="IPR003959">
    <property type="entry name" value="ATPase_AAA_core"/>
</dbReference>
<dbReference type="RefSeq" id="WP_346035063.1">
    <property type="nucleotide sequence ID" value="NZ_BAAALY010000002.1"/>
</dbReference>
<proteinExistence type="predicted"/>
<reference evidence="3" key="1">
    <citation type="journal article" date="2019" name="Int. J. Syst. Evol. Microbiol.">
        <title>The Global Catalogue of Microorganisms (GCM) 10K type strain sequencing project: providing services to taxonomists for standard genome sequencing and annotation.</title>
        <authorList>
            <consortium name="The Broad Institute Genomics Platform"/>
            <consortium name="The Broad Institute Genome Sequencing Center for Infectious Disease"/>
            <person name="Wu L."/>
            <person name="Ma J."/>
        </authorList>
    </citation>
    <scope>NUCLEOTIDE SEQUENCE [LARGE SCALE GENOMIC DNA]</scope>
    <source>
        <strain evidence="3">JCM 13319</strain>
    </source>
</reference>
<dbReference type="Proteomes" id="UP001501791">
    <property type="component" value="Unassembled WGS sequence"/>
</dbReference>
<name>A0ABP4LTU2_9MICO</name>
<comment type="caution">
    <text evidence="2">The sequence shown here is derived from an EMBL/GenBank/DDBJ whole genome shotgun (WGS) entry which is preliminary data.</text>
</comment>
<evidence type="ECO:0000313" key="3">
    <source>
        <dbReference type="Proteomes" id="UP001501791"/>
    </source>
</evidence>
<evidence type="ECO:0000259" key="1">
    <source>
        <dbReference type="Pfam" id="PF13304"/>
    </source>
</evidence>